<dbReference type="Proteomes" id="UP000296079">
    <property type="component" value="Chromosome 1"/>
</dbReference>
<keyword evidence="3" id="KW-0233">DNA recombination</keyword>
<keyword evidence="2 4" id="KW-0238">DNA-binding</keyword>
<dbReference type="STRING" id="381666.H16_A2469"/>
<dbReference type="InterPro" id="IPR010998">
    <property type="entry name" value="Integrase_recombinase_N"/>
</dbReference>
<feature type="domain" description="Core-binding (CB)" evidence="6">
    <location>
        <begin position="58"/>
        <end position="143"/>
    </location>
</feature>
<sequence>MASIWKRGDYWRVAIRKRGYPPQARTFDTKADAESWARQVEVEMDRGSFVDRREAERNTLGDLLLRYSEEISPHKKGGEQEVLRIRKLRSDPIAHYKIAALTGKVLAAYRDRRLKGDGERRPVSGSTVNRELTLISHVLNVANKEWDIHLAINPVSTIRRPRESRGRTRRLGAAEEARLFAELSASPRNGRGHYDKGGSRNPSILPLTILALETAMRRGELLSLRWSDVFLEDRFVRLHDSKNGESRDVPLSTKAVSTLAPLAELATSASDRVFPTSADAVKKAFTRACERAGIENFRFHDLRHEGTSRIAERLDNVLELSAVTGHKTLQMLRRYYHPRAKDLALKLG</sequence>
<feature type="domain" description="Tyr recombinase" evidence="5">
    <location>
        <begin position="166"/>
        <end position="348"/>
    </location>
</feature>
<name>Q0K8W4_CUPNH</name>
<evidence type="ECO:0000313" key="8">
    <source>
        <dbReference type="EMBL" id="QCC01355.1"/>
    </source>
</evidence>
<dbReference type="Proteomes" id="UP000008210">
    <property type="component" value="Chromosome 1"/>
</dbReference>
<evidence type="ECO:0000256" key="4">
    <source>
        <dbReference type="PROSITE-ProRule" id="PRU01248"/>
    </source>
</evidence>
<dbReference type="eggNOG" id="COG0582">
    <property type="taxonomic scope" value="Bacteria"/>
</dbReference>
<dbReference type="GO" id="GO:0006310">
    <property type="term" value="P:DNA recombination"/>
    <property type="evidence" value="ECO:0007669"/>
    <property type="project" value="UniProtKB-KW"/>
</dbReference>
<accession>Q0K8W4</accession>
<dbReference type="InterPro" id="IPR044068">
    <property type="entry name" value="CB"/>
</dbReference>
<dbReference type="InterPro" id="IPR050090">
    <property type="entry name" value="Tyrosine_recombinase_XerCD"/>
</dbReference>
<evidence type="ECO:0000256" key="3">
    <source>
        <dbReference type="ARBA" id="ARBA00023172"/>
    </source>
</evidence>
<organism evidence="7 9">
    <name type="scientific">Cupriavidus necator (strain ATCC 17699 / DSM 428 / KCTC 22496 / NCIMB 10442 / H16 / Stanier 337)</name>
    <name type="common">Ralstonia eutropha</name>
    <dbReference type="NCBI Taxonomy" id="381666"/>
    <lineage>
        <taxon>Bacteria</taxon>
        <taxon>Pseudomonadati</taxon>
        <taxon>Pseudomonadota</taxon>
        <taxon>Betaproteobacteria</taxon>
        <taxon>Burkholderiales</taxon>
        <taxon>Burkholderiaceae</taxon>
        <taxon>Cupriavidus</taxon>
    </lineage>
</organism>
<dbReference type="Gene3D" id="1.10.443.10">
    <property type="entry name" value="Intergrase catalytic core"/>
    <property type="match status" value="1"/>
</dbReference>
<reference evidence="8 10" key="2">
    <citation type="submission" date="2019-04" db="EMBL/GenBank/DDBJ databases">
        <title>Long-read de novo sequencing of Cupriavidus necator H16.</title>
        <authorList>
            <person name="Little G.T."/>
            <person name="Ehsaan M."/>
            <person name="Arenas-Lopez C."/>
            <person name="Jawed K."/>
            <person name="Winzer K."/>
            <person name="Kovacs K."/>
            <person name="Malys N."/>
            <person name="Minton N.P."/>
        </authorList>
    </citation>
    <scope>NUCLEOTIDE SEQUENCE [LARGE SCALE GENOMIC DNA]</scope>
    <source>
        <strain evidence="8 10">H16</strain>
    </source>
</reference>
<dbReference type="RefSeq" id="WP_011615668.1">
    <property type="nucleotide sequence ID" value="NC_008313.1"/>
</dbReference>
<evidence type="ECO:0000259" key="6">
    <source>
        <dbReference type="PROSITE" id="PS51900"/>
    </source>
</evidence>
<dbReference type="KEGG" id="reh:H16_A2469"/>
<dbReference type="PANTHER" id="PTHR30349">
    <property type="entry name" value="PHAGE INTEGRASE-RELATED"/>
    <property type="match status" value="1"/>
</dbReference>
<dbReference type="CDD" id="cd00796">
    <property type="entry name" value="INT_Rci_Hp1_C"/>
    <property type="match status" value="1"/>
</dbReference>
<reference evidence="7 9" key="1">
    <citation type="journal article" date="2006" name="Nat. Biotechnol.">
        <title>Genome sequence of the bioplastic-producing 'Knallgas' bacterium Ralstonia eutropha H16.</title>
        <authorList>
            <person name="Pohlmann A."/>
            <person name="Fricke W.F."/>
            <person name="Reinecke F."/>
            <person name="Kusian B."/>
            <person name="Liesegang H."/>
            <person name="Cramm R."/>
            <person name="Eitinger T."/>
            <person name="Ewering C."/>
            <person name="Potter M."/>
            <person name="Schwartz E."/>
            <person name="Strittmatter A."/>
            <person name="Voss I."/>
            <person name="Gottschalk G."/>
            <person name="Steinbuechel A."/>
            <person name="Friedrich B."/>
            <person name="Bowien B."/>
        </authorList>
    </citation>
    <scope>NUCLEOTIDE SEQUENCE [LARGE SCALE GENOMIC DNA]</scope>
    <source>
        <strain evidence="9">ATCC 17699 / DSM 428 / KCTC 22496 / NCIMB 10442 / H16 / Stanier 337</strain>
        <strain evidence="7">H16</strain>
    </source>
</reference>
<dbReference type="EMBL" id="CP039287">
    <property type="protein sequence ID" value="QCC01355.1"/>
    <property type="molecule type" value="Genomic_DNA"/>
</dbReference>
<dbReference type="PROSITE" id="PS51898">
    <property type="entry name" value="TYR_RECOMBINASE"/>
    <property type="match status" value="1"/>
</dbReference>
<dbReference type="AlphaFoldDB" id="Q0K8W4"/>
<dbReference type="InterPro" id="IPR002104">
    <property type="entry name" value="Integrase_catalytic"/>
</dbReference>
<evidence type="ECO:0000259" key="5">
    <source>
        <dbReference type="PROSITE" id="PS51898"/>
    </source>
</evidence>
<dbReference type="HOGENOM" id="CLU_027562_32_1_4"/>
<dbReference type="GO" id="GO:0003677">
    <property type="term" value="F:DNA binding"/>
    <property type="evidence" value="ECO:0007669"/>
    <property type="project" value="UniProtKB-UniRule"/>
</dbReference>
<dbReference type="OrthoDB" id="662444at2"/>
<dbReference type="PROSITE" id="PS51900">
    <property type="entry name" value="CB"/>
    <property type="match status" value="1"/>
</dbReference>
<dbReference type="InterPro" id="IPR011010">
    <property type="entry name" value="DNA_brk_join_enz"/>
</dbReference>
<dbReference type="Gene3D" id="1.10.150.130">
    <property type="match status" value="1"/>
</dbReference>
<evidence type="ECO:0000256" key="2">
    <source>
        <dbReference type="ARBA" id="ARBA00023125"/>
    </source>
</evidence>
<dbReference type="SUPFAM" id="SSF56349">
    <property type="entry name" value="DNA breaking-rejoining enzymes"/>
    <property type="match status" value="1"/>
</dbReference>
<protein>
    <submittedName>
        <fullName evidence="7">Phage integrase family protein</fullName>
    </submittedName>
    <submittedName>
        <fullName evidence="8">Site-specific integrase</fullName>
    </submittedName>
</protein>
<proteinExistence type="predicted"/>
<keyword evidence="1" id="KW-0229">DNA integration</keyword>
<dbReference type="GO" id="GO:0015074">
    <property type="term" value="P:DNA integration"/>
    <property type="evidence" value="ECO:0007669"/>
    <property type="project" value="UniProtKB-KW"/>
</dbReference>
<dbReference type="EMBL" id="AM260479">
    <property type="protein sequence ID" value="CAJ93557.1"/>
    <property type="molecule type" value="Genomic_DNA"/>
</dbReference>
<gene>
    <name evidence="7" type="ordered locus">H16_A2469</name>
    <name evidence="8" type="ORF">E6A55_12670</name>
</gene>
<keyword evidence="9" id="KW-1185">Reference proteome</keyword>
<evidence type="ECO:0000313" key="10">
    <source>
        <dbReference type="Proteomes" id="UP000296079"/>
    </source>
</evidence>
<evidence type="ECO:0000313" key="7">
    <source>
        <dbReference type="EMBL" id="CAJ93557.1"/>
    </source>
</evidence>
<dbReference type="PANTHER" id="PTHR30349:SF94">
    <property type="entry name" value="INTEGRASE_RECOMBINASE HI_1414-RELATED"/>
    <property type="match status" value="1"/>
</dbReference>
<evidence type="ECO:0000256" key="1">
    <source>
        <dbReference type="ARBA" id="ARBA00022908"/>
    </source>
</evidence>
<dbReference type="InterPro" id="IPR013762">
    <property type="entry name" value="Integrase-like_cat_sf"/>
</dbReference>
<dbReference type="Pfam" id="PF00589">
    <property type="entry name" value="Phage_integrase"/>
    <property type="match status" value="1"/>
</dbReference>
<evidence type="ECO:0000313" key="9">
    <source>
        <dbReference type="Proteomes" id="UP000008210"/>
    </source>
</evidence>